<protein>
    <recommendedName>
        <fullName evidence="2">HTH HARE-type domain-containing protein</fullName>
    </recommendedName>
</protein>
<geneLocation type="plasmid" evidence="3 5">
    <name>13</name>
</geneLocation>
<evidence type="ECO:0000259" key="2">
    <source>
        <dbReference type="PROSITE" id="PS51913"/>
    </source>
</evidence>
<dbReference type="GeneID" id="74932254"/>
<dbReference type="Proteomes" id="UP000289506">
    <property type="component" value="Plasmid 13"/>
</dbReference>
<keyword evidence="1" id="KW-0804">Transcription</keyword>
<proteinExistence type="predicted"/>
<dbReference type="RefSeq" id="WP_015287560.1">
    <property type="nucleotide sequence ID" value="NZ_CP103986.1"/>
</dbReference>
<sequence length="88" mass="10611">MKNTTMLEVASNLILSQPNNNFTFDEIFNEVEKELKEIWMKRFLVNNPNETYEKVREKRIGELYRLLTVDKKFLRNEDGTWCSKHKNV</sequence>
<dbReference type="OMA" id="RFERNNQ"/>
<dbReference type="GO" id="GO:0006355">
    <property type="term" value="P:regulation of DNA-templated transcription"/>
    <property type="evidence" value="ECO:0007669"/>
    <property type="project" value="InterPro"/>
</dbReference>
<name>A0A449AIZ9_9BACT</name>
<keyword evidence="3" id="KW-0614">Plasmid</keyword>
<dbReference type="InterPro" id="IPR007759">
    <property type="entry name" value="Asxl_HARE-HTH"/>
</dbReference>
<reference evidence="3 5" key="1">
    <citation type="submission" date="2019-01" db="EMBL/GenBank/DDBJ databases">
        <authorList>
            <consortium name="Pathogen Informatics"/>
        </authorList>
    </citation>
    <scope>NUCLEOTIDE SEQUENCE [LARGE SCALE GENOMIC DNA]</scope>
    <source>
        <strain evidence="3 5">NCTC10142</strain>
        <plasmid evidence="5">13</plasmid>
    </source>
</reference>
<dbReference type="Proteomes" id="UP001327314">
    <property type="component" value="Chromosome"/>
</dbReference>
<evidence type="ECO:0000313" key="4">
    <source>
        <dbReference type="EMBL" id="WQQ19849.1"/>
    </source>
</evidence>
<dbReference type="AlphaFoldDB" id="A0A449AIZ9"/>
<evidence type="ECO:0000313" key="6">
    <source>
        <dbReference type="Proteomes" id="UP001327314"/>
    </source>
</evidence>
<evidence type="ECO:0000256" key="1">
    <source>
        <dbReference type="ARBA" id="ARBA00023163"/>
    </source>
</evidence>
<gene>
    <name evidence="3" type="ORF">NCTC10142_00741</name>
    <name evidence="4" type="ORF">RRG46_03300</name>
</gene>
<feature type="domain" description="HTH HARE-type" evidence="2">
    <location>
        <begin position="4"/>
        <end position="86"/>
    </location>
</feature>
<dbReference type="Gene3D" id="1.10.10.1250">
    <property type="entry name" value="RNA polymerase, subunit delta, N-terminal domain"/>
    <property type="match status" value="1"/>
</dbReference>
<reference evidence="4 6" key="2">
    <citation type="submission" date="2023-12" db="EMBL/GenBank/DDBJ databases">
        <title>Hybrid Genome Assemblies of Mycoplasma cynos and Mycoplasma felis isolated from Dogs and Cats with Infectious Respiratory Disease.</title>
        <authorList>
            <person name="Framst I."/>
            <person name="Cai H."/>
            <person name="Ramesh P."/>
            <person name="Maboni G."/>
        </authorList>
    </citation>
    <scope>NUCLEOTIDE SEQUENCE [LARGE SCALE GENOMIC DNA]</scope>
    <source>
        <strain evidence="4 6">30510</strain>
    </source>
</reference>
<evidence type="ECO:0000313" key="5">
    <source>
        <dbReference type="Proteomes" id="UP000289506"/>
    </source>
</evidence>
<dbReference type="InterPro" id="IPR038087">
    <property type="entry name" value="RNAP_delta_N_dom_sf"/>
</dbReference>
<organism evidence="3 5">
    <name type="scientific">Mycoplasmopsis cynos</name>
    <dbReference type="NCBI Taxonomy" id="171284"/>
    <lineage>
        <taxon>Bacteria</taxon>
        <taxon>Bacillati</taxon>
        <taxon>Mycoplasmatota</taxon>
        <taxon>Mycoplasmoidales</taxon>
        <taxon>Metamycoplasmataceae</taxon>
        <taxon>Mycoplasmopsis</taxon>
    </lineage>
</organism>
<dbReference type="PROSITE" id="PS51913">
    <property type="entry name" value="HTH_HARE"/>
    <property type="match status" value="1"/>
</dbReference>
<evidence type="ECO:0000313" key="3">
    <source>
        <dbReference type="EMBL" id="VEU64973.1"/>
    </source>
</evidence>
<dbReference type="EMBL" id="LR214986">
    <property type="protein sequence ID" value="VEU64973.1"/>
    <property type="molecule type" value="Genomic_DNA"/>
</dbReference>
<dbReference type="EMBL" id="CP141046">
    <property type="protein sequence ID" value="WQQ19849.1"/>
    <property type="molecule type" value="Genomic_DNA"/>
</dbReference>
<accession>A0A449AIZ9</accession>
<dbReference type="NCBIfam" id="NF045964">
    <property type="entry name" value="RNAP_delt_plasma"/>
    <property type="match status" value="1"/>
</dbReference>